<dbReference type="KEGG" id="mha:HF1_12240"/>
<dbReference type="Proteomes" id="UP000008637">
    <property type="component" value="Chromosome"/>
</dbReference>
<organism evidence="1 2">
    <name type="scientific">Mycoplasma haemofelis (strain Langford 1)</name>
    <name type="common">Haemobartonella felis</name>
    <dbReference type="NCBI Taxonomy" id="941640"/>
    <lineage>
        <taxon>Bacteria</taxon>
        <taxon>Bacillati</taxon>
        <taxon>Mycoplasmatota</taxon>
        <taxon>Mollicutes</taxon>
        <taxon>Mycoplasmataceae</taxon>
        <taxon>Mycoplasma</taxon>
    </lineage>
</organism>
<evidence type="ECO:0000313" key="2">
    <source>
        <dbReference type="Proteomes" id="UP000008637"/>
    </source>
</evidence>
<dbReference type="HOGENOM" id="CLU_113690_0_0_14"/>
<accession>E8ZJB1</accession>
<protein>
    <submittedName>
        <fullName evidence="1">Uncharacterized protein</fullName>
    </submittedName>
</protein>
<dbReference type="OrthoDB" id="9829447at2"/>
<sequence>MKSATLGLAGVSAVGAGSAGTYWYVTSSKTVQDELTGMKLTSSLKLTQEEMKSQWQEAFTDDKDAIKAIISGITDDNNGGEALKNWCSSSLSKSPEKSLVDNVKRWCTVYTVEEKAKRNKKVLLNNESSTSDWESVWTKNTDSSKRTKIGLTGNKEENKKTQDVEAMKKWCDQKRKSEFLAKEKSTVYDVAIEWCSK</sequence>
<name>E8ZJB1_MYCHL</name>
<dbReference type="EMBL" id="FR773153">
    <property type="protein sequence ID" value="CBY93232.1"/>
    <property type="molecule type" value="Genomic_DNA"/>
</dbReference>
<dbReference type="AlphaFoldDB" id="E8ZJB1"/>
<proteinExistence type="predicted"/>
<gene>
    <name evidence="1" type="ORF">HF1_12240</name>
</gene>
<evidence type="ECO:0000313" key="1">
    <source>
        <dbReference type="EMBL" id="CBY93232.1"/>
    </source>
</evidence>
<keyword evidence="2" id="KW-1185">Reference proteome</keyword>
<reference evidence="1 2" key="1">
    <citation type="journal article" date="2011" name="J. Bacteriol.">
        <title>Complete genome sequence of Mycoplasma haemofelis, a hemotropic mycoplasma.</title>
        <authorList>
            <person name="Barker E.N."/>
            <person name="Helps C.R."/>
            <person name="Peters I.R."/>
            <person name="Darby A.C."/>
            <person name="Radford A.D."/>
            <person name="Tasker S."/>
        </authorList>
    </citation>
    <scope>NUCLEOTIDE SEQUENCE [LARGE SCALE GENOMIC DNA]</scope>
    <source>
        <strain evidence="1 2">Langford 1</strain>
    </source>
</reference>